<comment type="caution">
    <text evidence="5">The sequence shown here is derived from an EMBL/GenBank/DDBJ whole genome shotgun (WGS) entry which is preliminary data.</text>
</comment>
<reference evidence="5 6" key="1">
    <citation type="submission" date="2023-03" db="EMBL/GenBank/DDBJ databases">
        <title>Fodinicurvata sp. CAU 1616 isolated from sea sendiment.</title>
        <authorList>
            <person name="Kim W."/>
        </authorList>
    </citation>
    <scope>NUCLEOTIDE SEQUENCE [LARGE SCALE GENOMIC DNA]</scope>
    <source>
        <strain evidence="5 6">CAU 1616</strain>
    </source>
</reference>
<proteinExistence type="predicted"/>
<feature type="signal peptide" evidence="2">
    <location>
        <begin position="1"/>
        <end position="31"/>
    </location>
</feature>
<keyword evidence="1 2" id="KW-0732">Signal</keyword>
<dbReference type="RefSeq" id="WP_275821576.1">
    <property type="nucleotide sequence ID" value="NZ_JARHUD010000004.1"/>
</dbReference>
<dbReference type="InterPro" id="IPR003715">
    <property type="entry name" value="Poly_export_N"/>
</dbReference>
<dbReference type="Gene3D" id="3.10.560.10">
    <property type="entry name" value="Outer membrane lipoprotein wza domain like"/>
    <property type="match status" value="1"/>
</dbReference>
<name>A0ABT5YLH5_9PROT</name>
<dbReference type="Pfam" id="PF10531">
    <property type="entry name" value="SLBB"/>
    <property type="match status" value="1"/>
</dbReference>
<feature type="chain" id="PRO_5045292934" evidence="2">
    <location>
        <begin position="32"/>
        <end position="185"/>
    </location>
</feature>
<evidence type="ECO:0000313" key="5">
    <source>
        <dbReference type="EMBL" id="MDF2095806.1"/>
    </source>
</evidence>
<protein>
    <submittedName>
        <fullName evidence="5">Polysaccharide export protein</fullName>
    </submittedName>
</protein>
<dbReference type="Proteomes" id="UP001215503">
    <property type="component" value="Unassembled WGS sequence"/>
</dbReference>
<evidence type="ECO:0000313" key="6">
    <source>
        <dbReference type="Proteomes" id="UP001215503"/>
    </source>
</evidence>
<feature type="domain" description="Polysaccharide export protein N-terminal" evidence="3">
    <location>
        <begin position="32"/>
        <end position="107"/>
    </location>
</feature>
<evidence type="ECO:0000259" key="4">
    <source>
        <dbReference type="Pfam" id="PF10531"/>
    </source>
</evidence>
<dbReference type="PANTHER" id="PTHR33619:SF3">
    <property type="entry name" value="POLYSACCHARIDE EXPORT PROTEIN GFCE-RELATED"/>
    <property type="match status" value="1"/>
</dbReference>
<evidence type="ECO:0000256" key="2">
    <source>
        <dbReference type="SAM" id="SignalP"/>
    </source>
</evidence>
<dbReference type="PANTHER" id="PTHR33619">
    <property type="entry name" value="POLYSACCHARIDE EXPORT PROTEIN GFCE-RELATED"/>
    <property type="match status" value="1"/>
</dbReference>
<dbReference type="InterPro" id="IPR049712">
    <property type="entry name" value="Poly_export"/>
</dbReference>
<dbReference type="Pfam" id="PF02563">
    <property type="entry name" value="Poly_export"/>
    <property type="match status" value="1"/>
</dbReference>
<evidence type="ECO:0000256" key="1">
    <source>
        <dbReference type="ARBA" id="ARBA00022729"/>
    </source>
</evidence>
<sequence>MARGLSRSLARAFSVLFVLAVLTLSSGPAKAQDAEVYRLGPGDKVRVSVFNEPSLSGVFEVDGSGHVALPLVGEMPARGITVRELEGQLTEVLASGYLVSPKVAIEVINYRPFYIIGEVREPGRYPYVDGMTVMNAVAMAGGYTYRARESRAEIKRQGKDEVDRDASPNATVMPGDVITIPERFF</sequence>
<gene>
    <name evidence="5" type="ORF">P2G67_07445</name>
</gene>
<keyword evidence="6" id="KW-1185">Reference proteome</keyword>
<dbReference type="EMBL" id="JARHUD010000004">
    <property type="protein sequence ID" value="MDF2095806.1"/>
    <property type="molecule type" value="Genomic_DNA"/>
</dbReference>
<feature type="domain" description="Soluble ligand binding" evidence="4">
    <location>
        <begin position="113"/>
        <end position="159"/>
    </location>
</feature>
<evidence type="ECO:0000259" key="3">
    <source>
        <dbReference type="Pfam" id="PF02563"/>
    </source>
</evidence>
<accession>A0ABT5YLH5</accession>
<dbReference type="InterPro" id="IPR019554">
    <property type="entry name" value="Soluble_ligand-bd"/>
</dbReference>
<organism evidence="5 6">
    <name type="scientific">Aquibaculum arenosum</name>
    <dbReference type="NCBI Taxonomy" id="3032591"/>
    <lineage>
        <taxon>Bacteria</taxon>
        <taxon>Pseudomonadati</taxon>
        <taxon>Pseudomonadota</taxon>
        <taxon>Alphaproteobacteria</taxon>
        <taxon>Rhodospirillales</taxon>
        <taxon>Rhodovibrionaceae</taxon>
        <taxon>Aquibaculum</taxon>
    </lineage>
</organism>